<evidence type="ECO:0000313" key="2">
    <source>
        <dbReference type="Proteomes" id="UP000499080"/>
    </source>
</evidence>
<comment type="caution">
    <text evidence="1">The sequence shown here is derived from an EMBL/GenBank/DDBJ whole genome shotgun (WGS) entry which is preliminary data.</text>
</comment>
<dbReference type="EMBL" id="BGPR01026985">
    <property type="protein sequence ID" value="GBN97133.1"/>
    <property type="molecule type" value="Genomic_DNA"/>
</dbReference>
<accession>A0A4Y2TBG7</accession>
<sequence length="117" mass="13665">MQKPFLRSNLYPFDFEKRCLYCGETVNKEAYNKHLHRYLKICQVETVPKISSILSMCTKRCDKWGKIVLNRIGRECDLIPVDEQYHKNFNVRFSVIGQSIPGKPSENIVGRPVDESK</sequence>
<dbReference type="AlphaFoldDB" id="A0A4Y2TBG7"/>
<protein>
    <submittedName>
        <fullName evidence="1">Uncharacterized protein</fullName>
    </submittedName>
</protein>
<dbReference type="Proteomes" id="UP000499080">
    <property type="component" value="Unassembled WGS sequence"/>
</dbReference>
<name>A0A4Y2TBG7_ARAVE</name>
<gene>
    <name evidence="1" type="ORF">AVEN_227824_1</name>
</gene>
<evidence type="ECO:0000313" key="1">
    <source>
        <dbReference type="EMBL" id="GBN97133.1"/>
    </source>
</evidence>
<organism evidence="1 2">
    <name type="scientific">Araneus ventricosus</name>
    <name type="common">Orbweaver spider</name>
    <name type="synonym">Epeira ventricosa</name>
    <dbReference type="NCBI Taxonomy" id="182803"/>
    <lineage>
        <taxon>Eukaryota</taxon>
        <taxon>Metazoa</taxon>
        <taxon>Ecdysozoa</taxon>
        <taxon>Arthropoda</taxon>
        <taxon>Chelicerata</taxon>
        <taxon>Arachnida</taxon>
        <taxon>Araneae</taxon>
        <taxon>Araneomorphae</taxon>
        <taxon>Entelegynae</taxon>
        <taxon>Araneoidea</taxon>
        <taxon>Araneidae</taxon>
        <taxon>Araneus</taxon>
    </lineage>
</organism>
<reference evidence="1 2" key="1">
    <citation type="journal article" date="2019" name="Sci. Rep.">
        <title>Orb-weaving spider Araneus ventricosus genome elucidates the spidroin gene catalogue.</title>
        <authorList>
            <person name="Kono N."/>
            <person name="Nakamura H."/>
            <person name="Ohtoshi R."/>
            <person name="Moran D.A.P."/>
            <person name="Shinohara A."/>
            <person name="Yoshida Y."/>
            <person name="Fujiwara M."/>
            <person name="Mori M."/>
            <person name="Tomita M."/>
            <person name="Arakawa K."/>
        </authorList>
    </citation>
    <scope>NUCLEOTIDE SEQUENCE [LARGE SCALE GENOMIC DNA]</scope>
</reference>
<proteinExistence type="predicted"/>
<keyword evidence="2" id="KW-1185">Reference proteome</keyword>